<gene>
    <name evidence="14" type="ORF">J5O05_12230</name>
</gene>
<reference evidence="14" key="1">
    <citation type="submission" date="2021-03" db="EMBL/GenBank/DDBJ databases">
        <title>Complete Genome of Pseudoalteromonas xiamenensis STKMTI.2, a new potential marine bacterium producing anti-Vibrio compounds.</title>
        <authorList>
            <person name="Handayani D.P."/>
            <person name="Isnansetyo A."/>
            <person name="Istiqomah I."/>
            <person name="Jumina J."/>
        </authorList>
    </citation>
    <scope>NUCLEOTIDE SEQUENCE</scope>
    <source>
        <strain evidence="14">STKMTI.2</strain>
    </source>
</reference>
<feature type="region of interest" description="Disordered" evidence="11">
    <location>
        <begin position="318"/>
        <end position="345"/>
    </location>
</feature>
<feature type="signal peptide" evidence="12">
    <location>
        <begin position="1"/>
        <end position="19"/>
    </location>
</feature>
<feature type="chain" id="PRO_5037846045" evidence="12">
    <location>
        <begin position="20"/>
        <end position="345"/>
    </location>
</feature>
<keyword evidence="5 12" id="KW-0732">Signal</keyword>
<keyword evidence="4" id="KW-0812">Transmembrane</keyword>
<evidence type="ECO:0000256" key="9">
    <source>
        <dbReference type="ARBA" id="ARBA00023237"/>
    </source>
</evidence>
<sequence length="345" mass="37336">MKLKALSIALLVAAGAAHAQDDEGVFLGVFGDYYKSEWQNIRDAASVNVDKSTSWGVELGYKFDKYWAARLEYADMDFDLSGARTDSLSGSRFGIDGLYHINGGPLYGIFGIKSIDAFESMTFANLGAGYQLLNKDNWSVNLEALAYQGIDRGYSDYNAKLGVSYLFGSSSSAEKVEAAPAPAAPVAAPADADQDGVMDADDQCANTPMTDAVDSKGCTLYRDEQVSVNLLVRFPHDASKVTEQYFSDIKAVAEFMAEHSDATVVLEGHASAVGAAQYNQWLSKKRADAVAKQLVKLGVAESRISTVGYGEERLKNTANTRAAHAENRRVEAQVTSTEKVKVQRK</sequence>
<dbReference type="KEGG" id="pxi:J5O05_12230"/>
<keyword evidence="3" id="KW-1134">Transmembrane beta strand</keyword>
<evidence type="ECO:0000256" key="10">
    <source>
        <dbReference type="PROSITE-ProRule" id="PRU00473"/>
    </source>
</evidence>
<dbReference type="GO" id="GO:0015288">
    <property type="term" value="F:porin activity"/>
    <property type="evidence" value="ECO:0007669"/>
    <property type="project" value="UniProtKB-KW"/>
</dbReference>
<dbReference type="GO" id="GO:0006811">
    <property type="term" value="P:monoatomic ion transport"/>
    <property type="evidence" value="ECO:0007669"/>
    <property type="project" value="UniProtKB-KW"/>
</dbReference>
<evidence type="ECO:0000259" key="13">
    <source>
        <dbReference type="PROSITE" id="PS51123"/>
    </source>
</evidence>
<comment type="subcellular location">
    <subcellularLocation>
        <location evidence="1">Cell outer membrane</location>
        <topology evidence="1">Multi-pass membrane protein</topology>
    </subcellularLocation>
</comment>
<dbReference type="RefSeq" id="WP_208842274.1">
    <property type="nucleotide sequence ID" value="NZ_CP072133.1"/>
</dbReference>
<dbReference type="InterPro" id="IPR006664">
    <property type="entry name" value="OMP_bac"/>
</dbReference>
<protein>
    <submittedName>
        <fullName evidence="14">OmpA family protein</fullName>
    </submittedName>
</protein>
<evidence type="ECO:0000256" key="12">
    <source>
        <dbReference type="SAM" id="SignalP"/>
    </source>
</evidence>
<keyword evidence="15" id="KW-1185">Reference proteome</keyword>
<dbReference type="Gene3D" id="3.30.1330.60">
    <property type="entry name" value="OmpA-like domain"/>
    <property type="match status" value="1"/>
</dbReference>
<dbReference type="InterPro" id="IPR027385">
    <property type="entry name" value="Beta-barrel_OMP"/>
</dbReference>
<feature type="domain" description="OmpA-like" evidence="13">
    <location>
        <begin position="221"/>
        <end position="338"/>
    </location>
</feature>
<evidence type="ECO:0000256" key="6">
    <source>
        <dbReference type="ARBA" id="ARBA00023065"/>
    </source>
</evidence>
<keyword evidence="8 10" id="KW-0472">Membrane</keyword>
<keyword evidence="7" id="KW-0626">Porin</keyword>
<dbReference type="InterPro" id="IPR036737">
    <property type="entry name" value="OmpA-like_sf"/>
</dbReference>
<evidence type="ECO:0000256" key="5">
    <source>
        <dbReference type="ARBA" id="ARBA00022729"/>
    </source>
</evidence>
<organism evidence="14 15">
    <name type="scientific">Pseudoalteromonas xiamenensis</name>
    <dbReference type="NCBI Taxonomy" id="882626"/>
    <lineage>
        <taxon>Bacteria</taxon>
        <taxon>Pseudomonadati</taxon>
        <taxon>Pseudomonadota</taxon>
        <taxon>Gammaproteobacteria</taxon>
        <taxon>Alteromonadales</taxon>
        <taxon>Pseudoalteromonadaceae</taxon>
        <taxon>Pseudoalteromonas</taxon>
    </lineage>
</organism>
<keyword evidence="2" id="KW-0813">Transport</keyword>
<dbReference type="Gene3D" id="2.40.160.20">
    <property type="match status" value="1"/>
</dbReference>
<dbReference type="SUPFAM" id="SSF56925">
    <property type="entry name" value="OMPA-like"/>
    <property type="match status" value="1"/>
</dbReference>
<dbReference type="EMBL" id="CP072133">
    <property type="protein sequence ID" value="QTH70690.1"/>
    <property type="molecule type" value="Genomic_DNA"/>
</dbReference>
<keyword evidence="9" id="KW-0998">Cell outer membrane</keyword>
<evidence type="ECO:0000256" key="7">
    <source>
        <dbReference type="ARBA" id="ARBA00023114"/>
    </source>
</evidence>
<dbReference type="GO" id="GO:0009279">
    <property type="term" value="C:cell outer membrane"/>
    <property type="evidence" value="ECO:0007669"/>
    <property type="project" value="UniProtKB-SubCell"/>
</dbReference>
<dbReference type="Pfam" id="PF13505">
    <property type="entry name" value="OMP_b-brl"/>
    <property type="match status" value="1"/>
</dbReference>
<evidence type="ECO:0000313" key="14">
    <source>
        <dbReference type="EMBL" id="QTH70690.1"/>
    </source>
</evidence>
<evidence type="ECO:0000256" key="1">
    <source>
        <dbReference type="ARBA" id="ARBA00004571"/>
    </source>
</evidence>
<dbReference type="InterPro" id="IPR006665">
    <property type="entry name" value="OmpA-like"/>
</dbReference>
<evidence type="ECO:0000313" key="15">
    <source>
        <dbReference type="Proteomes" id="UP000664904"/>
    </source>
</evidence>
<dbReference type="GO" id="GO:0046930">
    <property type="term" value="C:pore complex"/>
    <property type="evidence" value="ECO:0007669"/>
    <property type="project" value="UniProtKB-KW"/>
</dbReference>
<dbReference type="PANTHER" id="PTHR30329">
    <property type="entry name" value="STATOR ELEMENT OF FLAGELLAR MOTOR COMPLEX"/>
    <property type="match status" value="1"/>
</dbReference>
<dbReference type="AlphaFoldDB" id="A0A975HM49"/>
<evidence type="ECO:0000256" key="8">
    <source>
        <dbReference type="ARBA" id="ARBA00023136"/>
    </source>
</evidence>
<evidence type="ECO:0000256" key="11">
    <source>
        <dbReference type="SAM" id="MobiDB-lite"/>
    </source>
</evidence>
<accession>A0A975HM49</accession>
<evidence type="ECO:0000256" key="3">
    <source>
        <dbReference type="ARBA" id="ARBA00022452"/>
    </source>
</evidence>
<dbReference type="InterPro" id="IPR011250">
    <property type="entry name" value="OMP/PagP_B-barrel"/>
</dbReference>
<dbReference type="PROSITE" id="PS51123">
    <property type="entry name" value="OMPA_2"/>
    <property type="match status" value="1"/>
</dbReference>
<dbReference type="CDD" id="cd07185">
    <property type="entry name" value="OmpA_C-like"/>
    <property type="match status" value="1"/>
</dbReference>
<dbReference type="InterPro" id="IPR050330">
    <property type="entry name" value="Bact_OuterMem_StrucFunc"/>
</dbReference>
<evidence type="ECO:0000256" key="2">
    <source>
        <dbReference type="ARBA" id="ARBA00022448"/>
    </source>
</evidence>
<keyword evidence="6" id="KW-0406">Ion transport</keyword>
<proteinExistence type="predicted"/>
<name>A0A975HM49_9GAMM</name>
<dbReference type="PANTHER" id="PTHR30329:SF21">
    <property type="entry name" value="LIPOPROTEIN YIAD-RELATED"/>
    <property type="match status" value="1"/>
</dbReference>
<dbReference type="Pfam" id="PF00691">
    <property type="entry name" value="OmpA"/>
    <property type="match status" value="1"/>
</dbReference>
<dbReference type="SUPFAM" id="SSF103088">
    <property type="entry name" value="OmpA-like"/>
    <property type="match status" value="1"/>
</dbReference>
<dbReference type="PRINTS" id="PR01021">
    <property type="entry name" value="OMPADOMAIN"/>
</dbReference>
<dbReference type="Proteomes" id="UP000664904">
    <property type="component" value="Chromosome"/>
</dbReference>
<evidence type="ECO:0000256" key="4">
    <source>
        <dbReference type="ARBA" id="ARBA00022692"/>
    </source>
</evidence>